<comment type="caution">
    <text evidence="6">The sequence shown here is derived from an EMBL/GenBank/DDBJ whole genome shotgun (WGS) entry which is preliminary data.</text>
</comment>
<dbReference type="Pfam" id="PF00486">
    <property type="entry name" value="Trans_reg_C"/>
    <property type="match status" value="1"/>
</dbReference>
<keyword evidence="2" id="KW-0902">Two-component regulatory system</keyword>
<feature type="domain" description="OmpR/PhoB-type" evidence="5">
    <location>
        <begin position="38"/>
        <end position="137"/>
    </location>
</feature>
<dbReference type="InterPro" id="IPR001867">
    <property type="entry name" value="OmpR/PhoB-type_DNA-bd"/>
</dbReference>
<dbReference type="GO" id="GO:0000976">
    <property type="term" value="F:transcription cis-regulatory region binding"/>
    <property type="evidence" value="ECO:0007669"/>
    <property type="project" value="TreeGrafter"/>
</dbReference>
<gene>
    <name evidence="6" type="ORF">EBB54_12460</name>
</gene>
<sequence length="143" mass="16838">MNKIMIFTVSENEEHILSDIQRYLHSGANYTDISSEQEMVLSFPNLEIDLYRREVRQNEKVIRLTDLEFRIIHYLASQPGRVFTYQQIYEGVWGEEYAHEKGTIMSHIRHIRQKLESGKGSFDYIENIRGVGYKFNKPMTGSS</sequence>
<dbReference type="PANTHER" id="PTHR48111:SF40">
    <property type="entry name" value="PHOSPHATE REGULON TRANSCRIPTIONAL REGULATORY PROTEIN PHOB"/>
    <property type="match status" value="1"/>
</dbReference>
<dbReference type="FunFam" id="1.10.10.10:FF:000018">
    <property type="entry name" value="DNA-binding response regulator ResD"/>
    <property type="match status" value="1"/>
</dbReference>
<evidence type="ECO:0000256" key="2">
    <source>
        <dbReference type="ARBA" id="ARBA00023012"/>
    </source>
</evidence>
<dbReference type="InterPro" id="IPR039420">
    <property type="entry name" value="WalR-like"/>
</dbReference>
<dbReference type="EMBL" id="RHJS01000002">
    <property type="protein sequence ID" value="RRK32093.1"/>
    <property type="molecule type" value="Genomic_DNA"/>
</dbReference>
<dbReference type="Proteomes" id="UP000274920">
    <property type="component" value="Unassembled WGS sequence"/>
</dbReference>
<evidence type="ECO:0000259" key="5">
    <source>
        <dbReference type="PROSITE" id="PS51755"/>
    </source>
</evidence>
<name>A0A3R8R4V7_9FIRM</name>
<reference evidence="6" key="1">
    <citation type="submission" date="2018-10" db="EMBL/GenBank/DDBJ databases">
        <title>Schaedlerella arabinophila gen. nov. sp. nov., isolated from the mouse intestinal tract and comparative analysis with the genome of the closely related altered Schaedler flora strain ASF502.</title>
        <authorList>
            <person name="Miyake S."/>
            <person name="Soh M."/>
            <person name="Seedorf H."/>
        </authorList>
    </citation>
    <scope>NUCLEOTIDE SEQUENCE [LARGE SCALE GENOMIC DNA]</scope>
    <source>
        <strain evidence="6">DSM 106076</strain>
    </source>
</reference>
<keyword evidence="1" id="KW-0597">Phosphoprotein</keyword>
<dbReference type="CDD" id="cd00383">
    <property type="entry name" value="trans_reg_C"/>
    <property type="match status" value="1"/>
</dbReference>
<evidence type="ECO:0000256" key="4">
    <source>
        <dbReference type="PROSITE-ProRule" id="PRU01091"/>
    </source>
</evidence>
<protein>
    <submittedName>
        <fullName evidence="6">DNA-binding response regulator</fullName>
    </submittedName>
</protein>
<dbReference type="InterPro" id="IPR016032">
    <property type="entry name" value="Sig_transdc_resp-reg_C-effctor"/>
</dbReference>
<feature type="DNA-binding region" description="OmpR/PhoB-type" evidence="4">
    <location>
        <begin position="38"/>
        <end position="137"/>
    </location>
</feature>
<evidence type="ECO:0000313" key="7">
    <source>
        <dbReference type="Proteomes" id="UP000274920"/>
    </source>
</evidence>
<dbReference type="GO" id="GO:0006355">
    <property type="term" value="P:regulation of DNA-templated transcription"/>
    <property type="evidence" value="ECO:0007669"/>
    <property type="project" value="InterPro"/>
</dbReference>
<evidence type="ECO:0000256" key="1">
    <source>
        <dbReference type="ARBA" id="ARBA00022553"/>
    </source>
</evidence>
<dbReference type="GO" id="GO:0005829">
    <property type="term" value="C:cytosol"/>
    <property type="evidence" value="ECO:0007669"/>
    <property type="project" value="TreeGrafter"/>
</dbReference>
<dbReference type="GO" id="GO:0032993">
    <property type="term" value="C:protein-DNA complex"/>
    <property type="evidence" value="ECO:0007669"/>
    <property type="project" value="TreeGrafter"/>
</dbReference>
<keyword evidence="3 4" id="KW-0238">DNA-binding</keyword>
<accession>A0A3R8R4V7</accession>
<dbReference type="RefSeq" id="WP_016294832.1">
    <property type="nucleotide sequence ID" value="NZ_RHJS01000002.1"/>
</dbReference>
<dbReference type="SUPFAM" id="SSF46894">
    <property type="entry name" value="C-terminal effector domain of the bipartite response regulators"/>
    <property type="match status" value="1"/>
</dbReference>
<dbReference type="PANTHER" id="PTHR48111">
    <property type="entry name" value="REGULATOR OF RPOS"/>
    <property type="match status" value="1"/>
</dbReference>
<dbReference type="PROSITE" id="PS51755">
    <property type="entry name" value="OMPR_PHOB"/>
    <property type="match status" value="1"/>
</dbReference>
<evidence type="ECO:0000256" key="3">
    <source>
        <dbReference type="ARBA" id="ARBA00023125"/>
    </source>
</evidence>
<dbReference type="InterPro" id="IPR036388">
    <property type="entry name" value="WH-like_DNA-bd_sf"/>
</dbReference>
<dbReference type="AlphaFoldDB" id="A0A3R8R4V7"/>
<dbReference type="GO" id="GO:0000156">
    <property type="term" value="F:phosphorelay response regulator activity"/>
    <property type="evidence" value="ECO:0007669"/>
    <property type="project" value="TreeGrafter"/>
</dbReference>
<organism evidence="6 7">
    <name type="scientific">Schaedlerella arabinosiphila</name>
    <dbReference type="NCBI Taxonomy" id="2044587"/>
    <lineage>
        <taxon>Bacteria</taxon>
        <taxon>Bacillati</taxon>
        <taxon>Bacillota</taxon>
        <taxon>Clostridia</taxon>
        <taxon>Lachnospirales</taxon>
        <taxon>Lachnospiraceae</taxon>
        <taxon>Schaedlerella</taxon>
    </lineage>
</organism>
<dbReference type="Gene3D" id="1.10.10.10">
    <property type="entry name" value="Winged helix-like DNA-binding domain superfamily/Winged helix DNA-binding domain"/>
    <property type="match status" value="1"/>
</dbReference>
<dbReference type="SMART" id="SM00862">
    <property type="entry name" value="Trans_reg_C"/>
    <property type="match status" value="1"/>
</dbReference>
<keyword evidence="7" id="KW-1185">Reference proteome</keyword>
<evidence type="ECO:0000313" key="6">
    <source>
        <dbReference type="EMBL" id="RRK32093.1"/>
    </source>
</evidence>
<proteinExistence type="predicted"/>